<dbReference type="SUPFAM" id="SSF52374">
    <property type="entry name" value="Nucleotidylyl transferase"/>
    <property type="match status" value="1"/>
</dbReference>
<dbReference type="Proteomes" id="UP000813427">
    <property type="component" value="Unassembled WGS sequence"/>
</dbReference>
<dbReference type="InterPro" id="IPR014729">
    <property type="entry name" value="Rossmann-like_a/b/a_fold"/>
</dbReference>
<dbReference type="AlphaFoldDB" id="A0A8K0WDT4"/>
<evidence type="ECO:0000313" key="14">
    <source>
        <dbReference type="Proteomes" id="UP000813427"/>
    </source>
</evidence>
<evidence type="ECO:0000256" key="12">
    <source>
        <dbReference type="RuleBase" id="RU361234"/>
    </source>
</evidence>
<comment type="similarity">
    <text evidence="2 12">Belongs to the class-I aminoacyl-tRNA synthetase family.</text>
</comment>
<dbReference type="PRINTS" id="PR01040">
    <property type="entry name" value="TRNASYNTHTYR"/>
</dbReference>
<keyword evidence="7 12" id="KW-0067">ATP-binding</keyword>
<name>A0A8K0WDT4_9HYPO</name>
<dbReference type="InterPro" id="IPR023617">
    <property type="entry name" value="Tyr-tRNA-ligase_arc/euk-type"/>
</dbReference>
<dbReference type="EMBL" id="JAGPXF010000003">
    <property type="protein sequence ID" value="KAH7252704.1"/>
    <property type="molecule type" value="Genomic_DNA"/>
</dbReference>
<evidence type="ECO:0000313" key="13">
    <source>
        <dbReference type="EMBL" id="KAH7252704.1"/>
    </source>
</evidence>
<dbReference type="PANTHER" id="PTHR46264">
    <property type="entry name" value="TYROSINE-TRNA LIGASE"/>
    <property type="match status" value="1"/>
</dbReference>
<dbReference type="EC" id="6.1.1.1" evidence="3 12"/>
<dbReference type="InterPro" id="IPR002307">
    <property type="entry name" value="Tyr-tRNA-ligase"/>
</dbReference>
<organism evidence="13 14">
    <name type="scientific">Fusarium tricinctum</name>
    <dbReference type="NCBI Taxonomy" id="61284"/>
    <lineage>
        <taxon>Eukaryota</taxon>
        <taxon>Fungi</taxon>
        <taxon>Dikarya</taxon>
        <taxon>Ascomycota</taxon>
        <taxon>Pezizomycotina</taxon>
        <taxon>Sordariomycetes</taxon>
        <taxon>Hypocreomycetidae</taxon>
        <taxon>Hypocreales</taxon>
        <taxon>Nectriaceae</taxon>
        <taxon>Fusarium</taxon>
        <taxon>Fusarium tricinctum species complex</taxon>
    </lineage>
</organism>
<evidence type="ECO:0000256" key="10">
    <source>
        <dbReference type="ARBA" id="ARBA00033323"/>
    </source>
</evidence>
<evidence type="ECO:0000256" key="1">
    <source>
        <dbReference type="ARBA" id="ARBA00004496"/>
    </source>
</evidence>
<dbReference type="GO" id="GO:0005737">
    <property type="term" value="C:cytoplasm"/>
    <property type="evidence" value="ECO:0007669"/>
    <property type="project" value="UniProtKB-SubCell"/>
</dbReference>
<evidence type="ECO:0000256" key="2">
    <source>
        <dbReference type="ARBA" id="ARBA00005594"/>
    </source>
</evidence>
<dbReference type="PIRSF" id="PIRSF006588">
    <property type="entry name" value="TyrRS_arch_euk"/>
    <property type="match status" value="1"/>
</dbReference>
<dbReference type="GO" id="GO:0004831">
    <property type="term" value="F:tyrosine-tRNA ligase activity"/>
    <property type="evidence" value="ECO:0007669"/>
    <property type="project" value="UniProtKB-EC"/>
</dbReference>
<evidence type="ECO:0000256" key="9">
    <source>
        <dbReference type="ARBA" id="ARBA00023146"/>
    </source>
</evidence>
<dbReference type="OrthoDB" id="197206at2759"/>
<dbReference type="InterPro" id="IPR002305">
    <property type="entry name" value="aa-tRNA-synth_Ic"/>
</dbReference>
<accession>A0A8K0WDT4</accession>
<sequence length="370" mass="41396">MTPEASIALIKANLAEVLHPEIIDDVVLEEKRPLRVYWGTATTGKPHCGYFVPIAKIGELLQAGCHVKILLADVHAYMDNMKAPLELIAHRSEYYKFLIKSMLRAIGVDIDTAKLEFVTGSSYQWSKDYTMDSRRLEAMTKLSAARKAGAQVIKQSDDPFLGGLIYPIIQALDEQYLDVDAQLGGIDQRKIFTFALENLPKLGYKKRAYLMNAMVAGLGEAENMSSSEPSSKIGLFNTPEEVGKKLKKAMCVPKRVEGNGVIAFIEHIVFRVSAVKSGTPRFTVERRNSEPLVYEDILKLKQDYERDILTPQMIKAALVKALNELLEPIRKDFHASVEWQRVAALGCPAEEAAKPLGLSNETRRRRGFRS</sequence>
<gene>
    <name evidence="13" type="ORF">BKA59DRAFT_526109</name>
</gene>
<comment type="catalytic activity">
    <reaction evidence="11 12">
        <text>tRNA(Tyr) + L-tyrosine + ATP = L-tyrosyl-tRNA(Tyr) + AMP + diphosphate + H(+)</text>
        <dbReference type="Rhea" id="RHEA:10220"/>
        <dbReference type="Rhea" id="RHEA-COMP:9706"/>
        <dbReference type="Rhea" id="RHEA-COMP:9707"/>
        <dbReference type="ChEBI" id="CHEBI:15378"/>
        <dbReference type="ChEBI" id="CHEBI:30616"/>
        <dbReference type="ChEBI" id="CHEBI:33019"/>
        <dbReference type="ChEBI" id="CHEBI:58315"/>
        <dbReference type="ChEBI" id="CHEBI:78442"/>
        <dbReference type="ChEBI" id="CHEBI:78536"/>
        <dbReference type="ChEBI" id="CHEBI:456215"/>
        <dbReference type="EC" id="6.1.1.1"/>
    </reaction>
</comment>
<evidence type="ECO:0000256" key="5">
    <source>
        <dbReference type="ARBA" id="ARBA00022598"/>
    </source>
</evidence>
<protein>
    <recommendedName>
        <fullName evidence="3 12">Tyrosine--tRNA ligase</fullName>
        <ecNumber evidence="3 12">6.1.1.1</ecNumber>
    </recommendedName>
    <alternativeName>
        <fullName evidence="10 12">Tyrosyl-tRNA synthetase</fullName>
    </alternativeName>
</protein>
<comment type="subcellular location">
    <subcellularLocation>
        <location evidence="1">Cytoplasm</location>
    </subcellularLocation>
</comment>
<keyword evidence="6 12" id="KW-0547">Nucleotide-binding</keyword>
<evidence type="ECO:0000256" key="4">
    <source>
        <dbReference type="ARBA" id="ARBA00022490"/>
    </source>
</evidence>
<proteinExistence type="inferred from homology"/>
<evidence type="ECO:0000256" key="11">
    <source>
        <dbReference type="ARBA" id="ARBA00048248"/>
    </source>
</evidence>
<evidence type="ECO:0000256" key="6">
    <source>
        <dbReference type="ARBA" id="ARBA00022741"/>
    </source>
</evidence>
<dbReference type="Gene3D" id="3.40.50.620">
    <property type="entry name" value="HUPs"/>
    <property type="match status" value="1"/>
</dbReference>
<dbReference type="Gene3D" id="1.10.240.10">
    <property type="entry name" value="Tyrosyl-Transfer RNA Synthetase"/>
    <property type="match status" value="1"/>
</dbReference>
<keyword evidence="9 12" id="KW-0030">Aminoacyl-tRNA synthetase</keyword>
<dbReference type="Pfam" id="PF00579">
    <property type="entry name" value="tRNA-synt_1b"/>
    <property type="match status" value="1"/>
</dbReference>
<keyword evidence="14" id="KW-1185">Reference proteome</keyword>
<dbReference type="NCBIfam" id="NF006330">
    <property type="entry name" value="PRK08560.1"/>
    <property type="match status" value="1"/>
</dbReference>
<dbReference type="PANTHER" id="PTHR46264:SF4">
    <property type="entry name" value="TYROSINE--TRNA LIGASE, CYTOPLASMIC"/>
    <property type="match status" value="1"/>
</dbReference>
<keyword evidence="8 12" id="KW-0648">Protein biosynthesis</keyword>
<dbReference type="NCBIfam" id="TIGR00234">
    <property type="entry name" value="tyrS"/>
    <property type="match status" value="1"/>
</dbReference>
<keyword evidence="4" id="KW-0963">Cytoplasm</keyword>
<dbReference type="GO" id="GO:0005524">
    <property type="term" value="F:ATP binding"/>
    <property type="evidence" value="ECO:0007669"/>
    <property type="project" value="UniProtKB-KW"/>
</dbReference>
<keyword evidence="5 12" id="KW-0436">Ligase</keyword>
<dbReference type="FunFam" id="3.40.50.620:FF:000040">
    <property type="entry name" value="Tyrosine--tRNA ligase"/>
    <property type="match status" value="1"/>
</dbReference>
<reference evidence="13" key="1">
    <citation type="journal article" date="2021" name="Nat. Commun.">
        <title>Genetic determinants of endophytism in the Arabidopsis root mycobiome.</title>
        <authorList>
            <person name="Mesny F."/>
            <person name="Miyauchi S."/>
            <person name="Thiergart T."/>
            <person name="Pickel B."/>
            <person name="Atanasova L."/>
            <person name="Karlsson M."/>
            <person name="Huettel B."/>
            <person name="Barry K.W."/>
            <person name="Haridas S."/>
            <person name="Chen C."/>
            <person name="Bauer D."/>
            <person name="Andreopoulos W."/>
            <person name="Pangilinan J."/>
            <person name="LaButti K."/>
            <person name="Riley R."/>
            <person name="Lipzen A."/>
            <person name="Clum A."/>
            <person name="Drula E."/>
            <person name="Henrissat B."/>
            <person name="Kohler A."/>
            <person name="Grigoriev I.V."/>
            <person name="Martin F.M."/>
            <person name="Hacquard S."/>
        </authorList>
    </citation>
    <scope>NUCLEOTIDE SEQUENCE</scope>
    <source>
        <strain evidence="13">MPI-SDFR-AT-0068</strain>
    </source>
</reference>
<evidence type="ECO:0000256" key="8">
    <source>
        <dbReference type="ARBA" id="ARBA00022917"/>
    </source>
</evidence>
<dbReference type="InterPro" id="IPR050489">
    <property type="entry name" value="Tyr-tRNA_synthase"/>
</dbReference>
<comment type="caution">
    <text evidence="13">The sequence shown here is derived from an EMBL/GenBank/DDBJ whole genome shotgun (WGS) entry which is preliminary data.</text>
</comment>
<dbReference type="GO" id="GO:0006437">
    <property type="term" value="P:tyrosyl-tRNA aminoacylation"/>
    <property type="evidence" value="ECO:0007669"/>
    <property type="project" value="InterPro"/>
</dbReference>
<evidence type="ECO:0000256" key="7">
    <source>
        <dbReference type="ARBA" id="ARBA00022840"/>
    </source>
</evidence>
<evidence type="ECO:0000256" key="3">
    <source>
        <dbReference type="ARBA" id="ARBA00013160"/>
    </source>
</evidence>